<evidence type="ECO:0000313" key="17">
    <source>
        <dbReference type="Proteomes" id="UP000254266"/>
    </source>
</evidence>
<comment type="caution">
    <text evidence="16">The sequence shown here is derived from an EMBL/GenBank/DDBJ whole genome shotgun (WGS) entry which is preliminary data.</text>
</comment>
<accession>A0A370D8F0</accession>
<evidence type="ECO:0000256" key="10">
    <source>
        <dbReference type="ARBA" id="ARBA00022842"/>
    </source>
</evidence>
<protein>
    <recommendedName>
        <fullName evidence="7 14">Dihydropteroate synthase</fullName>
        <shortName evidence="14">DHPS</shortName>
        <ecNumber evidence="6 14">2.5.1.15</ecNumber>
    </recommendedName>
    <alternativeName>
        <fullName evidence="12 14">Dihydropteroate pyrophosphorylase</fullName>
    </alternativeName>
</protein>
<evidence type="ECO:0000256" key="7">
    <source>
        <dbReference type="ARBA" id="ARBA00016919"/>
    </source>
</evidence>
<dbReference type="InterPro" id="IPR006390">
    <property type="entry name" value="DHP_synth_dom"/>
</dbReference>
<comment type="catalytic activity">
    <reaction evidence="1">
        <text>(7,8-dihydropterin-6-yl)methyl diphosphate + 4-aminobenzoate = 7,8-dihydropteroate + diphosphate</text>
        <dbReference type="Rhea" id="RHEA:19949"/>
        <dbReference type="ChEBI" id="CHEBI:17836"/>
        <dbReference type="ChEBI" id="CHEBI:17839"/>
        <dbReference type="ChEBI" id="CHEBI:33019"/>
        <dbReference type="ChEBI" id="CHEBI:72950"/>
        <dbReference type="EC" id="2.5.1.15"/>
    </reaction>
</comment>
<evidence type="ECO:0000256" key="5">
    <source>
        <dbReference type="ARBA" id="ARBA00011738"/>
    </source>
</evidence>
<dbReference type="PROSITE" id="PS00792">
    <property type="entry name" value="DHPS_1"/>
    <property type="match status" value="1"/>
</dbReference>
<evidence type="ECO:0000256" key="4">
    <source>
        <dbReference type="ARBA" id="ARBA00009503"/>
    </source>
</evidence>
<evidence type="ECO:0000256" key="11">
    <source>
        <dbReference type="ARBA" id="ARBA00022909"/>
    </source>
</evidence>
<dbReference type="PANTHER" id="PTHR20941:SF1">
    <property type="entry name" value="FOLIC ACID SYNTHESIS PROTEIN FOL1"/>
    <property type="match status" value="1"/>
</dbReference>
<dbReference type="UniPathway" id="UPA00077">
    <property type="reaction ID" value="UER00156"/>
</dbReference>
<evidence type="ECO:0000256" key="8">
    <source>
        <dbReference type="ARBA" id="ARBA00022679"/>
    </source>
</evidence>
<keyword evidence="8 14" id="KW-0808">Transferase</keyword>
<sequence length="274" mass="29630">MSRFYSLLSSNKSLVMGILNTTPDSFSDGGRFNTVESALTQALEMHRQGAVIIDVGGESTRPGAEEVSVSDELQRVIPVIELIRKQSDVCISIDTSKPEVMSAAVNAGADIINDVNGLRANGALEACASLNVPVCLMHMQGAPRTMQVNPHYKNVVDDIKCFFEQRIKSCVDAGIKRNNLILDPGFGFGKSLEHNLQLLKNLNEFQSFDLPLLVGLSRKSMLGAILENAPSDQRLYASVAAAVLARTNGASLFRVHDVQPTVEALKVCDVMNAV</sequence>
<feature type="domain" description="Pterin-binding" evidence="15">
    <location>
        <begin position="13"/>
        <end position="266"/>
    </location>
</feature>
<dbReference type="InterPro" id="IPR011005">
    <property type="entry name" value="Dihydropteroate_synth-like_sf"/>
</dbReference>
<dbReference type="InterPro" id="IPR045031">
    <property type="entry name" value="DHP_synth-like"/>
</dbReference>
<evidence type="ECO:0000256" key="1">
    <source>
        <dbReference type="ARBA" id="ARBA00000012"/>
    </source>
</evidence>
<dbReference type="NCBIfam" id="TIGR01496">
    <property type="entry name" value="DHPS"/>
    <property type="match status" value="1"/>
</dbReference>
<evidence type="ECO:0000256" key="14">
    <source>
        <dbReference type="RuleBase" id="RU361205"/>
    </source>
</evidence>
<evidence type="ECO:0000256" key="3">
    <source>
        <dbReference type="ARBA" id="ARBA00004763"/>
    </source>
</evidence>
<comment type="cofactor">
    <cofactor evidence="2 14">
        <name>Mg(2+)</name>
        <dbReference type="ChEBI" id="CHEBI:18420"/>
    </cofactor>
</comment>
<evidence type="ECO:0000256" key="9">
    <source>
        <dbReference type="ARBA" id="ARBA00022723"/>
    </source>
</evidence>
<organism evidence="16 17">
    <name type="scientific">endosymbiont of Galathealinum brachiosum</name>
    <dbReference type="NCBI Taxonomy" id="2200906"/>
    <lineage>
        <taxon>Bacteria</taxon>
        <taxon>Pseudomonadati</taxon>
        <taxon>Pseudomonadota</taxon>
        <taxon>Gammaproteobacteria</taxon>
        <taxon>sulfur-oxidizing symbionts</taxon>
    </lineage>
</organism>
<dbReference type="EC" id="2.5.1.15" evidence="6 14"/>
<comment type="similarity">
    <text evidence="4 14">Belongs to the DHPS family.</text>
</comment>
<dbReference type="PROSITE" id="PS00793">
    <property type="entry name" value="DHPS_2"/>
    <property type="match status" value="1"/>
</dbReference>
<dbReference type="InterPro" id="IPR000489">
    <property type="entry name" value="Pterin-binding_dom"/>
</dbReference>
<dbReference type="GO" id="GO:0046654">
    <property type="term" value="P:tetrahydrofolate biosynthetic process"/>
    <property type="evidence" value="ECO:0007669"/>
    <property type="project" value="UniProtKB-UniPathway"/>
</dbReference>
<name>A0A370D8F0_9GAMM</name>
<evidence type="ECO:0000256" key="2">
    <source>
        <dbReference type="ARBA" id="ARBA00001946"/>
    </source>
</evidence>
<dbReference type="PANTHER" id="PTHR20941">
    <property type="entry name" value="FOLATE SYNTHESIS PROTEINS"/>
    <property type="match status" value="1"/>
</dbReference>
<keyword evidence="17" id="KW-1185">Reference proteome</keyword>
<dbReference type="GO" id="GO:0046872">
    <property type="term" value="F:metal ion binding"/>
    <property type="evidence" value="ECO:0007669"/>
    <property type="project" value="UniProtKB-KW"/>
</dbReference>
<evidence type="ECO:0000256" key="13">
    <source>
        <dbReference type="ARBA" id="ARBA00053449"/>
    </source>
</evidence>
<dbReference type="Gene3D" id="3.20.20.20">
    <property type="entry name" value="Dihydropteroate synthase-like"/>
    <property type="match status" value="1"/>
</dbReference>
<dbReference type="Proteomes" id="UP000254266">
    <property type="component" value="Unassembled WGS sequence"/>
</dbReference>
<evidence type="ECO:0000313" key="16">
    <source>
        <dbReference type="EMBL" id="RDH81195.1"/>
    </source>
</evidence>
<keyword evidence="9 14" id="KW-0479">Metal-binding</keyword>
<dbReference type="CDD" id="cd00739">
    <property type="entry name" value="DHPS"/>
    <property type="match status" value="1"/>
</dbReference>
<proteinExistence type="inferred from homology"/>
<evidence type="ECO:0000256" key="12">
    <source>
        <dbReference type="ARBA" id="ARBA00030193"/>
    </source>
</evidence>
<gene>
    <name evidence="16" type="primary">folP</name>
    <name evidence="16" type="ORF">DIZ80_13890</name>
</gene>
<dbReference type="AlphaFoldDB" id="A0A370D8F0"/>
<reference evidence="16 17" key="1">
    <citation type="journal article" date="2018" name="ISME J.">
        <title>Endosymbiont genomes yield clues of tubeworm success.</title>
        <authorList>
            <person name="Li Y."/>
            <person name="Liles M.R."/>
            <person name="Halanych K.M."/>
        </authorList>
    </citation>
    <scope>NUCLEOTIDE SEQUENCE [LARGE SCALE GENOMIC DNA]</scope>
    <source>
        <strain evidence="16">A1464</strain>
    </source>
</reference>
<dbReference type="PROSITE" id="PS50972">
    <property type="entry name" value="PTERIN_BINDING"/>
    <property type="match status" value="1"/>
</dbReference>
<comment type="function">
    <text evidence="13 14">Catalyzes the condensation of para-aminobenzoate (pABA) with 6-hydroxymethyl-7,8-dihydropterin diphosphate (DHPt-PP) to form 7,8-dihydropteroate (H2Pte), the immediate precursor of folate derivatives.</text>
</comment>
<dbReference type="SUPFAM" id="SSF51717">
    <property type="entry name" value="Dihydropteroate synthetase-like"/>
    <property type="match status" value="1"/>
</dbReference>
<dbReference type="Pfam" id="PF00809">
    <property type="entry name" value="Pterin_bind"/>
    <property type="match status" value="1"/>
</dbReference>
<dbReference type="GO" id="GO:0046656">
    <property type="term" value="P:folic acid biosynthetic process"/>
    <property type="evidence" value="ECO:0007669"/>
    <property type="project" value="UniProtKB-KW"/>
</dbReference>
<keyword evidence="11 14" id="KW-0289">Folate biosynthesis</keyword>
<dbReference type="GO" id="GO:0004156">
    <property type="term" value="F:dihydropteroate synthase activity"/>
    <property type="evidence" value="ECO:0007669"/>
    <property type="project" value="UniProtKB-EC"/>
</dbReference>
<dbReference type="GO" id="GO:0005829">
    <property type="term" value="C:cytosol"/>
    <property type="evidence" value="ECO:0007669"/>
    <property type="project" value="TreeGrafter"/>
</dbReference>
<dbReference type="EMBL" id="QFXC01000013">
    <property type="protein sequence ID" value="RDH81195.1"/>
    <property type="molecule type" value="Genomic_DNA"/>
</dbReference>
<comment type="pathway">
    <text evidence="3 14">Cofactor biosynthesis; tetrahydrofolate biosynthesis; 7,8-dihydrofolate from 2-amino-4-hydroxy-6-hydroxymethyl-7,8-dihydropteridine diphosphate and 4-aminobenzoate: step 1/2.</text>
</comment>
<evidence type="ECO:0000259" key="15">
    <source>
        <dbReference type="PROSITE" id="PS50972"/>
    </source>
</evidence>
<evidence type="ECO:0000256" key="6">
    <source>
        <dbReference type="ARBA" id="ARBA00012458"/>
    </source>
</evidence>
<dbReference type="FunFam" id="3.20.20.20:FF:000004">
    <property type="entry name" value="Dihydropteroate synthase"/>
    <property type="match status" value="1"/>
</dbReference>
<comment type="subunit">
    <text evidence="5">Homodimer.</text>
</comment>
<keyword evidence="10 14" id="KW-0460">Magnesium</keyword>